<evidence type="ECO:0000313" key="1">
    <source>
        <dbReference type="EMBL" id="OXU18846.1"/>
    </source>
</evidence>
<dbReference type="EMBL" id="NNAY01003798">
    <property type="protein sequence ID" value="OXU18846.1"/>
    <property type="molecule type" value="Genomic_DNA"/>
</dbReference>
<name>A0A232EKF7_9HYME</name>
<accession>A0A232EKF7</accession>
<proteinExistence type="predicted"/>
<dbReference type="Proteomes" id="UP000215335">
    <property type="component" value="Unassembled WGS sequence"/>
</dbReference>
<evidence type="ECO:0000313" key="2">
    <source>
        <dbReference type="Proteomes" id="UP000215335"/>
    </source>
</evidence>
<organism evidence="1 2">
    <name type="scientific">Trichomalopsis sarcophagae</name>
    <dbReference type="NCBI Taxonomy" id="543379"/>
    <lineage>
        <taxon>Eukaryota</taxon>
        <taxon>Metazoa</taxon>
        <taxon>Ecdysozoa</taxon>
        <taxon>Arthropoda</taxon>
        <taxon>Hexapoda</taxon>
        <taxon>Insecta</taxon>
        <taxon>Pterygota</taxon>
        <taxon>Neoptera</taxon>
        <taxon>Endopterygota</taxon>
        <taxon>Hymenoptera</taxon>
        <taxon>Apocrita</taxon>
        <taxon>Proctotrupomorpha</taxon>
        <taxon>Chalcidoidea</taxon>
        <taxon>Pteromalidae</taxon>
        <taxon>Pteromalinae</taxon>
        <taxon>Trichomalopsis</taxon>
    </lineage>
</organism>
<dbReference type="AlphaFoldDB" id="A0A232EKF7"/>
<gene>
    <name evidence="1" type="ORF">TSAR_002901</name>
</gene>
<protein>
    <submittedName>
        <fullName evidence="1">Uncharacterized protein</fullName>
    </submittedName>
</protein>
<reference evidence="1 2" key="1">
    <citation type="journal article" date="2017" name="Curr. Biol.">
        <title>The Evolution of Venom by Co-option of Single-Copy Genes.</title>
        <authorList>
            <person name="Martinson E.O."/>
            <person name="Mrinalini"/>
            <person name="Kelkar Y.D."/>
            <person name="Chang C.H."/>
            <person name="Werren J.H."/>
        </authorList>
    </citation>
    <scope>NUCLEOTIDE SEQUENCE [LARGE SCALE GENOMIC DNA]</scope>
    <source>
        <strain evidence="1 2">Alberta</strain>
        <tissue evidence="1">Whole body</tissue>
    </source>
</reference>
<sequence>MAVEKWKFCYNEELHYILLRKTKRKGRKPKININDELTLKECYPILYDKYEKASFKCQRISRQNFIAGVTFKQLIQHPTNSFFHIAKTCAFQNREAEIYPYQWQQFGKVWRICGSHSSSRDIGGN</sequence>
<keyword evidence="2" id="KW-1185">Reference proteome</keyword>
<comment type="caution">
    <text evidence="1">The sequence shown here is derived from an EMBL/GenBank/DDBJ whole genome shotgun (WGS) entry which is preliminary data.</text>
</comment>